<dbReference type="PANTHER" id="PTHR33603:SF1">
    <property type="entry name" value="RIBOSOMAL RNA LARGE SUBUNIT METHYLTRANSFERASE H"/>
    <property type="match status" value="1"/>
</dbReference>
<dbReference type="CDD" id="cd18081">
    <property type="entry name" value="RlmH-like"/>
    <property type="match status" value="1"/>
</dbReference>
<dbReference type="InterPro" id="IPR003742">
    <property type="entry name" value="RlmH-like"/>
</dbReference>
<organism evidence="5 6">
    <name type="scientific">Aureococcus anophagefferens</name>
    <name type="common">Harmful bloom alga</name>
    <dbReference type="NCBI Taxonomy" id="44056"/>
    <lineage>
        <taxon>Eukaryota</taxon>
        <taxon>Sar</taxon>
        <taxon>Stramenopiles</taxon>
        <taxon>Ochrophyta</taxon>
        <taxon>Pelagophyceae</taxon>
        <taxon>Pelagomonadales</taxon>
        <taxon>Pelagomonadaceae</taxon>
        <taxon>Aureococcus</taxon>
    </lineage>
</organism>
<dbReference type="PANTHER" id="PTHR33603">
    <property type="entry name" value="METHYLTRANSFERASE"/>
    <property type="match status" value="1"/>
</dbReference>
<dbReference type="EMBL" id="JBBJCI010000123">
    <property type="protein sequence ID" value="KAK7247941.1"/>
    <property type="molecule type" value="Genomic_DNA"/>
</dbReference>
<accession>A0ABR1G3M7</accession>
<keyword evidence="3" id="KW-0949">S-adenosyl-L-methionine</keyword>
<sequence>MWRALSLLAGATALYRVEIHIAGRQPNKKDWEAQAVDEYATRLRGTVDVTTTWYKTGASLEKRLGALAPVVCLDPRGEKADSERFAELLFDGLDAGGSRMHVAIGPAEGFSDELRRSSTLLSLSELTFPHQVARVLLAEQIYRAAEIRRGSGYHK</sequence>
<keyword evidence="2" id="KW-0808">Transferase</keyword>
<comment type="similarity">
    <text evidence="4">Belongs to the RNA methyltransferase RlmH family.</text>
</comment>
<dbReference type="Pfam" id="PF02590">
    <property type="entry name" value="SPOUT_MTase"/>
    <property type="match status" value="1"/>
</dbReference>
<dbReference type="GO" id="GO:0008168">
    <property type="term" value="F:methyltransferase activity"/>
    <property type="evidence" value="ECO:0007669"/>
    <property type="project" value="UniProtKB-KW"/>
</dbReference>
<dbReference type="InterPro" id="IPR029028">
    <property type="entry name" value="Alpha/beta_knot_MTases"/>
</dbReference>
<comment type="caution">
    <text evidence="5">The sequence shown here is derived from an EMBL/GenBank/DDBJ whole genome shotgun (WGS) entry which is preliminary data.</text>
</comment>
<evidence type="ECO:0000256" key="3">
    <source>
        <dbReference type="ARBA" id="ARBA00022691"/>
    </source>
</evidence>
<evidence type="ECO:0000313" key="6">
    <source>
        <dbReference type="Proteomes" id="UP001363151"/>
    </source>
</evidence>
<dbReference type="GO" id="GO:0032259">
    <property type="term" value="P:methylation"/>
    <property type="evidence" value="ECO:0007669"/>
    <property type="project" value="UniProtKB-KW"/>
</dbReference>
<keyword evidence="6" id="KW-1185">Reference proteome</keyword>
<evidence type="ECO:0000256" key="4">
    <source>
        <dbReference type="ARBA" id="ARBA00038303"/>
    </source>
</evidence>
<evidence type="ECO:0000256" key="2">
    <source>
        <dbReference type="ARBA" id="ARBA00022679"/>
    </source>
</evidence>
<reference evidence="5 6" key="1">
    <citation type="submission" date="2024-03" db="EMBL/GenBank/DDBJ databases">
        <title>Aureococcus anophagefferens CCMP1851 and Kratosvirus quantuckense: Draft genome of a second virus-susceptible host strain in the model system.</title>
        <authorList>
            <person name="Chase E."/>
            <person name="Truchon A.R."/>
            <person name="Schepens W."/>
            <person name="Wilhelm S.W."/>
        </authorList>
    </citation>
    <scope>NUCLEOTIDE SEQUENCE [LARGE SCALE GENOMIC DNA]</scope>
    <source>
        <strain evidence="5 6">CCMP1851</strain>
    </source>
</reference>
<evidence type="ECO:0000313" key="5">
    <source>
        <dbReference type="EMBL" id="KAK7247941.1"/>
    </source>
</evidence>
<dbReference type="Proteomes" id="UP001363151">
    <property type="component" value="Unassembled WGS sequence"/>
</dbReference>
<evidence type="ECO:0000256" key="1">
    <source>
        <dbReference type="ARBA" id="ARBA00022603"/>
    </source>
</evidence>
<dbReference type="SUPFAM" id="SSF75217">
    <property type="entry name" value="alpha/beta knot"/>
    <property type="match status" value="1"/>
</dbReference>
<keyword evidence="1 5" id="KW-0489">Methyltransferase</keyword>
<protein>
    <submittedName>
        <fullName evidence="5">Methyltransferase</fullName>
    </submittedName>
</protein>
<dbReference type="Gene3D" id="3.40.1280.10">
    <property type="match status" value="1"/>
</dbReference>
<dbReference type="InterPro" id="IPR029026">
    <property type="entry name" value="tRNA_m1G_MTases_N"/>
</dbReference>
<name>A0ABR1G3M7_AURAN</name>
<dbReference type="HAMAP" id="MF_00658">
    <property type="entry name" value="23SrRNA_methyltr_H"/>
    <property type="match status" value="1"/>
</dbReference>
<proteinExistence type="inferred from homology"/>
<gene>
    <name evidence="5" type="ORF">SO694_00085028</name>
</gene>